<dbReference type="InterPro" id="IPR019734">
    <property type="entry name" value="TPR_rpt"/>
</dbReference>
<proteinExistence type="predicted"/>
<evidence type="ECO:0000256" key="1">
    <source>
        <dbReference type="PROSITE-ProRule" id="PRU00339"/>
    </source>
</evidence>
<dbReference type="InterPro" id="IPR011990">
    <property type="entry name" value="TPR-like_helical_dom_sf"/>
</dbReference>
<organism evidence="3 4">
    <name type="scientific">Sphingomonas adhaesiva</name>
    <dbReference type="NCBI Taxonomy" id="28212"/>
    <lineage>
        <taxon>Bacteria</taxon>
        <taxon>Pseudomonadati</taxon>
        <taxon>Pseudomonadota</taxon>
        <taxon>Alphaproteobacteria</taxon>
        <taxon>Sphingomonadales</taxon>
        <taxon>Sphingomonadaceae</taxon>
        <taxon>Sphingomonas</taxon>
    </lineage>
</organism>
<dbReference type="Gene3D" id="1.25.40.10">
    <property type="entry name" value="Tetratricopeptide repeat domain"/>
    <property type="match status" value="1"/>
</dbReference>
<reference evidence="3 4" key="1">
    <citation type="submission" date="2017-09" db="EMBL/GenBank/DDBJ databases">
        <title>Sphingomonas adhaesiva DSM 7418, whole genome shotgun sequence.</title>
        <authorList>
            <person name="Feng G."/>
            <person name="Zhu H."/>
        </authorList>
    </citation>
    <scope>NUCLEOTIDE SEQUENCE [LARGE SCALE GENOMIC DNA]</scope>
    <source>
        <strain evidence="3 4">DSM 7418</strain>
    </source>
</reference>
<name>A0A2A4IDY2_9SPHN</name>
<sequence>MTGTSRSFGGTDPMTIRTLAGAGVSALLVASVATLSLSHGAAPAVATARVDPKDAKAAADCAADAQRMLAKKQWDKAVKLAEEAVGLNGQDAGYRALLGAAYLRAGRFASAEQAYHDVMTLQPDNGRAALNLALAQIGTGKWDEARVTLDSHAATIAPADRGLAIALAGDPAGAVEVLTVAARSAEADAKTRQNLALAYAMAGRWADARALVSVDLDAGAVDARLGEWASFVRPRSASDQVASLLGVTPVVDPGQPVALALAGTVPVTTAEKVDAFMPGRADPAVEAAVVADAAQPEEPAVAMVPAVPAAPAPALPAPARVIAAQPAGYKIASAPAPRRTAAPAAAVRMPAKGDWFVQIGAYQNAAVARDGWGRAARRLPVLARLNPNGATATVKGASVYRLSVGGFARGDAVTLCRGLRARGAPCFVRGGVGEQIAAWHKSAATRTAKVAPRAKGAQLASR</sequence>
<dbReference type="GO" id="GO:0042834">
    <property type="term" value="F:peptidoglycan binding"/>
    <property type="evidence" value="ECO:0007669"/>
    <property type="project" value="InterPro"/>
</dbReference>
<keyword evidence="1" id="KW-0802">TPR repeat</keyword>
<dbReference type="PROSITE" id="PS51724">
    <property type="entry name" value="SPOR"/>
    <property type="match status" value="1"/>
</dbReference>
<comment type="caution">
    <text evidence="3">The sequence shown here is derived from an EMBL/GenBank/DDBJ whole genome shotgun (WGS) entry which is preliminary data.</text>
</comment>
<dbReference type="SUPFAM" id="SSF48452">
    <property type="entry name" value="TPR-like"/>
    <property type="match status" value="1"/>
</dbReference>
<dbReference type="InterPro" id="IPR036680">
    <property type="entry name" value="SPOR-like_sf"/>
</dbReference>
<dbReference type="EMBL" id="NWVC01000001">
    <property type="protein sequence ID" value="PCG16040.1"/>
    <property type="molecule type" value="Genomic_DNA"/>
</dbReference>
<protein>
    <submittedName>
        <fullName evidence="3">Sporulation protein</fullName>
    </submittedName>
</protein>
<dbReference type="Pfam" id="PF14559">
    <property type="entry name" value="TPR_19"/>
    <property type="match status" value="1"/>
</dbReference>
<dbReference type="Pfam" id="PF05036">
    <property type="entry name" value="SPOR"/>
    <property type="match status" value="1"/>
</dbReference>
<gene>
    <name evidence="3" type="ORF">COA07_03595</name>
</gene>
<evidence type="ECO:0000259" key="2">
    <source>
        <dbReference type="PROSITE" id="PS51724"/>
    </source>
</evidence>
<dbReference type="Proteomes" id="UP000218323">
    <property type="component" value="Unassembled WGS sequence"/>
</dbReference>
<dbReference type="AlphaFoldDB" id="A0A2A4IDY2"/>
<evidence type="ECO:0000313" key="4">
    <source>
        <dbReference type="Proteomes" id="UP000218323"/>
    </source>
</evidence>
<dbReference type="PROSITE" id="PS50005">
    <property type="entry name" value="TPR"/>
    <property type="match status" value="1"/>
</dbReference>
<keyword evidence="4" id="KW-1185">Reference proteome</keyword>
<accession>A0A2A4IDY2</accession>
<dbReference type="InterPro" id="IPR007730">
    <property type="entry name" value="SPOR-like_dom"/>
</dbReference>
<dbReference type="Gene3D" id="3.30.70.1070">
    <property type="entry name" value="Sporulation related repeat"/>
    <property type="match status" value="1"/>
</dbReference>
<feature type="domain" description="SPOR" evidence="2">
    <location>
        <begin position="349"/>
        <end position="435"/>
    </location>
</feature>
<evidence type="ECO:0000313" key="3">
    <source>
        <dbReference type="EMBL" id="PCG16040.1"/>
    </source>
</evidence>
<feature type="repeat" description="TPR" evidence="1">
    <location>
        <begin position="92"/>
        <end position="125"/>
    </location>
</feature>